<evidence type="ECO:0000313" key="2">
    <source>
        <dbReference type="Proteomes" id="UP001189122"/>
    </source>
</evidence>
<organism evidence="1 2">
    <name type="scientific">Spirodela intermedia</name>
    <name type="common">Intermediate duckweed</name>
    <dbReference type="NCBI Taxonomy" id="51605"/>
    <lineage>
        <taxon>Eukaryota</taxon>
        <taxon>Viridiplantae</taxon>
        <taxon>Streptophyta</taxon>
        <taxon>Embryophyta</taxon>
        <taxon>Tracheophyta</taxon>
        <taxon>Spermatophyta</taxon>
        <taxon>Magnoliopsida</taxon>
        <taxon>Liliopsida</taxon>
        <taxon>Araceae</taxon>
        <taxon>Lemnoideae</taxon>
        <taxon>Spirodela</taxon>
    </lineage>
</organism>
<sequence>MYEVLWVKRIIKYLRIKWSESIQLYCNNKSVINIMHNLV</sequence>
<gene>
    <name evidence="1" type="ORF">SI7747_UN022023</name>
</gene>
<name>A0ABN7ECP5_SPIIN</name>
<protein>
    <submittedName>
        <fullName evidence="1">Uncharacterized protein</fullName>
    </submittedName>
</protein>
<reference evidence="2" key="1">
    <citation type="journal article" date="2020" name="Sci. Rep.">
        <title>Chromosome-scale genome assembly for the duckweed Spirodela intermedia, integrating cytogenetic maps, PacBio and Oxford Nanopore libraries.</title>
        <authorList>
            <person name="Hoang P.T.N."/>
            <person name="Fiebig A."/>
            <person name="Novak P."/>
            <person name="Macas J."/>
            <person name="Cao H.X."/>
            <person name="Stepanenko A."/>
            <person name="Chen G."/>
            <person name="Borisjuk N."/>
            <person name="Scholz U."/>
            <person name="Schubert I."/>
        </authorList>
    </citation>
    <scope>NUCLEOTIDE SEQUENCE [LARGE SCALE GENOMIC DNA]</scope>
</reference>
<comment type="caution">
    <text evidence="1">The sequence shown here is derived from an EMBL/GenBank/DDBJ whole genome shotgun (WGS) entry which is preliminary data.</text>
</comment>
<dbReference type="EMBL" id="CACRZD030000387">
    <property type="protein sequence ID" value="CAA6675681.1"/>
    <property type="molecule type" value="Genomic_DNA"/>
</dbReference>
<proteinExistence type="predicted"/>
<keyword evidence="2" id="KW-1185">Reference proteome</keyword>
<evidence type="ECO:0000313" key="1">
    <source>
        <dbReference type="EMBL" id="CAA6675681.1"/>
    </source>
</evidence>
<dbReference type="Proteomes" id="UP001189122">
    <property type="component" value="Unassembled WGS sequence"/>
</dbReference>
<accession>A0ABN7ECP5</accession>